<feature type="transmembrane region" description="Helical" evidence="5">
    <location>
        <begin position="63"/>
        <end position="87"/>
    </location>
</feature>
<protein>
    <recommendedName>
        <fullName evidence="6">Major facilitator superfamily (MFS) profile domain-containing protein</fullName>
    </recommendedName>
</protein>
<dbReference type="PROSITE" id="PS50850">
    <property type="entry name" value="MFS"/>
    <property type="match status" value="1"/>
</dbReference>
<feature type="transmembrane region" description="Helical" evidence="5">
    <location>
        <begin position="337"/>
        <end position="356"/>
    </location>
</feature>
<evidence type="ECO:0000313" key="7">
    <source>
        <dbReference type="EMBL" id="TEY51307.1"/>
    </source>
</evidence>
<dbReference type="PANTHER" id="PTHR23502">
    <property type="entry name" value="MAJOR FACILITATOR SUPERFAMILY"/>
    <property type="match status" value="1"/>
</dbReference>
<dbReference type="Pfam" id="PF07690">
    <property type="entry name" value="MFS_1"/>
    <property type="match status" value="1"/>
</dbReference>
<dbReference type="InterPro" id="IPR020846">
    <property type="entry name" value="MFS_dom"/>
</dbReference>
<dbReference type="GO" id="GO:0022857">
    <property type="term" value="F:transmembrane transporter activity"/>
    <property type="evidence" value="ECO:0007669"/>
    <property type="project" value="InterPro"/>
</dbReference>
<evidence type="ECO:0000259" key="6">
    <source>
        <dbReference type="PROSITE" id="PS50850"/>
    </source>
</evidence>
<dbReference type="AlphaFoldDB" id="A0A4Y8CVZ3"/>
<evidence type="ECO:0000256" key="3">
    <source>
        <dbReference type="ARBA" id="ARBA00022989"/>
    </source>
</evidence>
<comment type="caution">
    <text evidence="7">The sequence shown here is derived from an EMBL/GenBank/DDBJ whole genome shotgun (WGS) entry which is preliminary data.</text>
</comment>
<evidence type="ECO:0000256" key="1">
    <source>
        <dbReference type="ARBA" id="ARBA00004141"/>
    </source>
</evidence>
<accession>A0A4Y8CVZ3</accession>
<gene>
    <name evidence="7" type="ORF">BOTCAL_0267g00150</name>
</gene>
<comment type="subcellular location">
    <subcellularLocation>
        <location evidence="1">Membrane</location>
        <topology evidence="1">Multi-pass membrane protein</topology>
    </subcellularLocation>
</comment>
<feature type="transmembrane region" description="Helical" evidence="5">
    <location>
        <begin position="251"/>
        <end position="274"/>
    </location>
</feature>
<feature type="transmembrane region" description="Helical" evidence="5">
    <location>
        <begin position="395"/>
        <end position="416"/>
    </location>
</feature>
<dbReference type="Proteomes" id="UP000297299">
    <property type="component" value="Unassembled WGS sequence"/>
</dbReference>
<dbReference type="FunFam" id="1.20.1250.20:FF:000011">
    <property type="entry name" value="MFS multidrug transporter, putative"/>
    <property type="match status" value="1"/>
</dbReference>
<dbReference type="STRING" id="38488.A0A4Y8CVZ3"/>
<keyword evidence="4 5" id="KW-0472">Membrane</keyword>
<sequence>MDEPNIVDFDGPDDPENPLNWSPRYKWSTVAILSMMNLMVNLGTIIVAPAAPQILADFHESSGLYSTILVSIWELGEILGPLIIAPLAELYGKLLIYNVANVLFIIFSIGSATSTNIQMLIAFRCLSGLMVASTTLNNGTIGDMFPPEQRGGAISLISLCPLLGIIAGPIIGGYLTAAAGWRWTFWIITIATGVVQIGFLFLRETYKVTILQRKTKRLRKETGNMTLRSKYASDLSKGEFFRTAAWRPVKMLLFSPIILIMSLYAAVIYGWLYLVMTTLTEIFESQFQVSQGPVGLTFIGIGIGMLIGAISCRILLDKWAIRAAAGGEIKPEYRLPVMVLGGMILPIGFFIYGWTAEKHIQYVVPILGTAIISCGLVLTTLPCVAYLVDAYTQHAVSAMAAMIVLRNVAGTVLPLAGPPLYGKLGLGWGNSVLGFIALAFVPIPLLLVKFGERIRTSKRFEMNI</sequence>
<proteinExistence type="predicted"/>
<keyword evidence="8" id="KW-1185">Reference proteome</keyword>
<feature type="domain" description="Major facilitator superfamily (MFS) profile" evidence="6">
    <location>
        <begin position="29"/>
        <end position="457"/>
    </location>
</feature>
<dbReference type="InterPro" id="IPR011701">
    <property type="entry name" value="MFS"/>
</dbReference>
<dbReference type="PANTHER" id="PTHR23502:SF163">
    <property type="entry name" value="MAJOR FACILITATOR SUPERFAMILY (MFS) PROFILE DOMAIN-CONTAINING PROTEIN"/>
    <property type="match status" value="1"/>
</dbReference>
<feature type="transmembrane region" description="Helical" evidence="5">
    <location>
        <begin position="30"/>
        <end position="51"/>
    </location>
</feature>
<dbReference type="Gene3D" id="1.20.1250.20">
    <property type="entry name" value="MFS general substrate transporter like domains"/>
    <property type="match status" value="1"/>
</dbReference>
<dbReference type="SUPFAM" id="SSF103473">
    <property type="entry name" value="MFS general substrate transporter"/>
    <property type="match status" value="1"/>
</dbReference>
<feature type="transmembrane region" description="Helical" evidence="5">
    <location>
        <begin position="362"/>
        <end position="388"/>
    </location>
</feature>
<dbReference type="PRINTS" id="PR01035">
    <property type="entry name" value="TCRTETA"/>
</dbReference>
<evidence type="ECO:0000256" key="4">
    <source>
        <dbReference type="ARBA" id="ARBA00023136"/>
    </source>
</evidence>
<keyword evidence="3 5" id="KW-1133">Transmembrane helix</keyword>
<feature type="transmembrane region" description="Helical" evidence="5">
    <location>
        <begin position="94"/>
        <end position="113"/>
    </location>
</feature>
<dbReference type="EMBL" id="PHWZ01000266">
    <property type="protein sequence ID" value="TEY51307.1"/>
    <property type="molecule type" value="Genomic_DNA"/>
</dbReference>
<evidence type="ECO:0000256" key="2">
    <source>
        <dbReference type="ARBA" id="ARBA00022692"/>
    </source>
</evidence>
<feature type="transmembrane region" description="Helical" evidence="5">
    <location>
        <begin position="153"/>
        <end position="177"/>
    </location>
</feature>
<dbReference type="GO" id="GO:0016020">
    <property type="term" value="C:membrane"/>
    <property type="evidence" value="ECO:0007669"/>
    <property type="project" value="UniProtKB-SubCell"/>
</dbReference>
<name>A0A4Y8CVZ3_9HELO</name>
<reference evidence="7 8" key="1">
    <citation type="submission" date="2017-11" db="EMBL/GenBank/DDBJ databases">
        <title>Comparative genomics of Botrytis spp.</title>
        <authorList>
            <person name="Valero-Jimenez C.A."/>
            <person name="Tapia P."/>
            <person name="Veloso J."/>
            <person name="Silva-Moreno E."/>
            <person name="Staats M."/>
            <person name="Valdes J.H."/>
            <person name="Van Kan J.A.L."/>
        </authorList>
    </citation>
    <scope>NUCLEOTIDE SEQUENCE [LARGE SCALE GENOMIC DNA]</scope>
    <source>
        <strain evidence="7 8">MUCL2830</strain>
    </source>
</reference>
<evidence type="ECO:0000256" key="5">
    <source>
        <dbReference type="SAM" id="Phobius"/>
    </source>
</evidence>
<keyword evidence="2 5" id="KW-0812">Transmembrane</keyword>
<dbReference type="OrthoDB" id="5296287at2759"/>
<feature type="transmembrane region" description="Helical" evidence="5">
    <location>
        <begin position="183"/>
        <end position="202"/>
    </location>
</feature>
<dbReference type="InterPro" id="IPR001958">
    <property type="entry name" value="Tet-R_TetA/multi-R_MdtG-like"/>
</dbReference>
<dbReference type="InterPro" id="IPR036259">
    <property type="entry name" value="MFS_trans_sf"/>
</dbReference>
<organism evidence="7 8">
    <name type="scientific">Botryotinia calthae</name>
    <dbReference type="NCBI Taxonomy" id="38488"/>
    <lineage>
        <taxon>Eukaryota</taxon>
        <taxon>Fungi</taxon>
        <taxon>Dikarya</taxon>
        <taxon>Ascomycota</taxon>
        <taxon>Pezizomycotina</taxon>
        <taxon>Leotiomycetes</taxon>
        <taxon>Helotiales</taxon>
        <taxon>Sclerotiniaceae</taxon>
        <taxon>Botryotinia</taxon>
    </lineage>
</organism>
<feature type="transmembrane region" description="Helical" evidence="5">
    <location>
        <begin position="294"/>
        <end position="316"/>
    </location>
</feature>
<evidence type="ECO:0000313" key="8">
    <source>
        <dbReference type="Proteomes" id="UP000297299"/>
    </source>
</evidence>
<feature type="transmembrane region" description="Helical" evidence="5">
    <location>
        <begin position="428"/>
        <end position="448"/>
    </location>
</feature>